<organism evidence="2 3">
    <name type="scientific">Delitschia confertaspora ATCC 74209</name>
    <dbReference type="NCBI Taxonomy" id="1513339"/>
    <lineage>
        <taxon>Eukaryota</taxon>
        <taxon>Fungi</taxon>
        <taxon>Dikarya</taxon>
        <taxon>Ascomycota</taxon>
        <taxon>Pezizomycotina</taxon>
        <taxon>Dothideomycetes</taxon>
        <taxon>Pleosporomycetidae</taxon>
        <taxon>Pleosporales</taxon>
        <taxon>Delitschiaceae</taxon>
        <taxon>Delitschia</taxon>
    </lineage>
</organism>
<gene>
    <name evidence="2" type="ORF">GQ43DRAFT_434109</name>
</gene>
<dbReference type="AlphaFoldDB" id="A0A9P4JK64"/>
<accession>A0A9P4JK64</accession>
<evidence type="ECO:0000313" key="2">
    <source>
        <dbReference type="EMBL" id="KAF2198634.1"/>
    </source>
</evidence>
<name>A0A9P4JK64_9PLEO</name>
<reference evidence="2" key="1">
    <citation type="journal article" date="2020" name="Stud. Mycol.">
        <title>101 Dothideomycetes genomes: a test case for predicting lifestyles and emergence of pathogens.</title>
        <authorList>
            <person name="Haridas S."/>
            <person name="Albert R."/>
            <person name="Binder M."/>
            <person name="Bloem J."/>
            <person name="Labutti K."/>
            <person name="Salamov A."/>
            <person name="Andreopoulos B."/>
            <person name="Baker S."/>
            <person name="Barry K."/>
            <person name="Bills G."/>
            <person name="Bluhm B."/>
            <person name="Cannon C."/>
            <person name="Castanera R."/>
            <person name="Culley D."/>
            <person name="Daum C."/>
            <person name="Ezra D."/>
            <person name="Gonzalez J."/>
            <person name="Henrissat B."/>
            <person name="Kuo A."/>
            <person name="Liang C."/>
            <person name="Lipzen A."/>
            <person name="Lutzoni F."/>
            <person name="Magnuson J."/>
            <person name="Mondo S."/>
            <person name="Nolan M."/>
            <person name="Ohm R."/>
            <person name="Pangilinan J."/>
            <person name="Park H.-J."/>
            <person name="Ramirez L."/>
            <person name="Alfaro M."/>
            <person name="Sun H."/>
            <person name="Tritt A."/>
            <person name="Yoshinaga Y."/>
            <person name="Zwiers L.-H."/>
            <person name="Turgeon B."/>
            <person name="Goodwin S."/>
            <person name="Spatafora J."/>
            <person name="Crous P."/>
            <person name="Grigoriev I."/>
        </authorList>
    </citation>
    <scope>NUCLEOTIDE SEQUENCE</scope>
    <source>
        <strain evidence="2">ATCC 74209</strain>
    </source>
</reference>
<feature type="region of interest" description="Disordered" evidence="1">
    <location>
        <begin position="95"/>
        <end position="119"/>
    </location>
</feature>
<evidence type="ECO:0000313" key="3">
    <source>
        <dbReference type="Proteomes" id="UP000799536"/>
    </source>
</evidence>
<comment type="caution">
    <text evidence="2">The sequence shown here is derived from an EMBL/GenBank/DDBJ whole genome shotgun (WGS) entry which is preliminary data.</text>
</comment>
<dbReference type="EMBL" id="ML994129">
    <property type="protein sequence ID" value="KAF2198634.1"/>
    <property type="molecule type" value="Genomic_DNA"/>
</dbReference>
<dbReference type="Proteomes" id="UP000799536">
    <property type="component" value="Unassembled WGS sequence"/>
</dbReference>
<keyword evidence="3" id="KW-1185">Reference proteome</keyword>
<proteinExistence type="predicted"/>
<sequence length="163" mass="18285">MGVWLGNMDGWRMLVLVFPRRGEAFLMTREAQVTVDIARKTYCKLGSLMLNSTGSELCTQLQRSPPVTLRRRIQTECSPHPLSLAHPAPTIMRIQGHEPPLPESRKPPTTDAAHASPALRLENSRPIILHSSQLGRYALDPPLCCERHIGIDPEVRRSIPRGR</sequence>
<protein>
    <submittedName>
        <fullName evidence="2">Uncharacterized protein</fullName>
    </submittedName>
</protein>
<evidence type="ECO:0000256" key="1">
    <source>
        <dbReference type="SAM" id="MobiDB-lite"/>
    </source>
</evidence>